<gene>
    <name evidence="2" type="ORF">BDN70DRAFT_892179</name>
</gene>
<dbReference type="SMART" id="SM00355">
    <property type="entry name" value="ZnF_C2H2"/>
    <property type="match status" value="3"/>
</dbReference>
<proteinExistence type="predicted"/>
<dbReference type="EMBL" id="MU155160">
    <property type="protein sequence ID" value="KAF9482830.1"/>
    <property type="molecule type" value="Genomic_DNA"/>
</dbReference>
<sequence length="366" mass="40299">MPLQSCYESTSPQELMCDGGDSRRMLEGSIGCVGSWQATSSTSDVANYRFPNCSTNIPAEGPSALPTARPTFSNTVLPDPLWLQITNTGTLPSSINPRLLHSAPPPLATFNIPPTSSIPVHHQTIHVKQNSPLFNSHQRVPYNLLYTPQSFLDEQVVAMQERRRPMEPYNDVPASILPAAKRSNMNPKPVAVPDFQASNILASGLMVSAAANVVAEFSQSTSVTISPTSRPANENSTGIISDSEFLLEPSNLVDISCMYDTCNGTKIFQGRRAWRHHLRTHHNVPGGSSARGICLYPGCDQFRAKGKGGLIRHIISDHSHVGLQCRQCNELPFTRDDPFLRHCKRVHRDHFSGRSDKFVYSDEVPT</sequence>
<comment type="caution">
    <text evidence="2">The sequence shown here is derived from an EMBL/GenBank/DDBJ whole genome shotgun (WGS) entry which is preliminary data.</text>
</comment>
<name>A0A9P6D477_9AGAR</name>
<evidence type="ECO:0000313" key="2">
    <source>
        <dbReference type="EMBL" id="KAF9482830.1"/>
    </source>
</evidence>
<accession>A0A9P6D477</accession>
<feature type="domain" description="C2H2-type" evidence="1">
    <location>
        <begin position="292"/>
        <end position="318"/>
    </location>
</feature>
<dbReference type="InterPro" id="IPR013087">
    <property type="entry name" value="Znf_C2H2_type"/>
</dbReference>
<feature type="domain" description="C2H2-type" evidence="1">
    <location>
        <begin position="323"/>
        <end position="347"/>
    </location>
</feature>
<reference evidence="2" key="1">
    <citation type="submission" date="2020-11" db="EMBL/GenBank/DDBJ databases">
        <authorList>
            <consortium name="DOE Joint Genome Institute"/>
            <person name="Ahrendt S."/>
            <person name="Riley R."/>
            <person name="Andreopoulos W."/>
            <person name="Labutti K."/>
            <person name="Pangilinan J."/>
            <person name="Ruiz-Duenas F.J."/>
            <person name="Barrasa J.M."/>
            <person name="Sanchez-Garcia M."/>
            <person name="Camarero S."/>
            <person name="Miyauchi S."/>
            <person name="Serrano A."/>
            <person name="Linde D."/>
            <person name="Babiker R."/>
            <person name="Drula E."/>
            <person name="Ayuso-Fernandez I."/>
            <person name="Pacheco R."/>
            <person name="Padilla G."/>
            <person name="Ferreira P."/>
            <person name="Barriuso J."/>
            <person name="Kellner H."/>
            <person name="Castanera R."/>
            <person name="Alfaro M."/>
            <person name="Ramirez L."/>
            <person name="Pisabarro A.G."/>
            <person name="Kuo A."/>
            <person name="Tritt A."/>
            <person name="Lipzen A."/>
            <person name="He G."/>
            <person name="Yan M."/>
            <person name="Ng V."/>
            <person name="Cullen D."/>
            <person name="Martin F."/>
            <person name="Rosso M.-N."/>
            <person name="Henrissat B."/>
            <person name="Hibbett D."/>
            <person name="Martinez A.T."/>
            <person name="Grigoriev I.V."/>
        </authorList>
    </citation>
    <scope>NUCLEOTIDE SEQUENCE</scope>
    <source>
        <strain evidence="2">CIRM-BRFM 674</strain>
    </source>
</reference>
<evidence type="ECO:0000313" key="3">
    <source>
        <dbReference type="Proteomes" id="UP000807469"/>
    </source>
</evidence>
<dbReference type="Proteomes" id="UP000807469">
    <property type="component" value="Unassembled WGS sequence"/>
</dbReference>
<keyword evidence="3" id="KW-1185">Reference proteome</keyword>
<dbReference type="AlphaFoldDB" id="A0A9P6D477"/>
<organism evidence="2 3">
    <name type="scientific">Pholiota conissans</name>
    <dbReference type="NCBI Taxonomy" id="109636"/>
    <lineage>
        <taxon>Eukaryota</taxon>
        <taxon>Fungi</taxon>
        <taxon>Dikarya</taxon>
        <taxon>Basidiomycota</taxon>
        <taxon>Agaricomycotina</taxon>
        <taxon>Agaricomycetes</taxon>
        <taxon>Agaricomycetidae</taxon>
        <taxon>Agaricales</taxon>
        <taxon>Agaricineae</taxon>
        <taxon>Strophariaceae</taxon>
        <taxon>Pholiota</taxon>
    </lineage>
</organism>
<evidence type="ECO:0000259" key="1">
    <source>
        <dbReference type="SMART" id="SM00355"/>
    </source>
</evidence>
<protein>
    <recommendedName>
        <fullName evidence="1">C2H2-type domain-containing protein</fullName>
    </recommendedName>
</protein>
<feature type="domain" description="C2H2-type" evidence="1">
    <location>
        <begin position="255"/>
        <end position="281"/>
    </location>
</feature>